<keyword evidence="3" id="KW-1185">Reference proteome</keyword>
<sequence length="40" mass="4421">MRQIGCLDTGSWVKIIGIFQLISCALFVISLSVMLHGWIA</sequence>
<comment type="caution">
    <text evidence="2">The sequence shown here is derived from an EMBL/GenBank/DDBJ whole genome shotgun (WGS) entry which is preliminary data.</text>
</comment>
<feature type="non-terminal residue" evidence="2">
    <location>
        <position position="1"/>
    </location>
</feature>
<gene>
    <name evidence="2" type="ORF">AFUS01_LOCUS28459</name>
</gene>
<name>A0A8J2KR99_9HEXA</name>
<organism evidence="2 3">
    <name type="scientific">Allacma fusca</name>
    <dbReference type="NCBI Taxonomy" id="39272"/>
    <lineage>
        <taxon>Eukaryota</taxon>
        <taxon>Metazoa</taxon>
        <taxon>Ecdysozoa</taxon>
        <taxon>Arthropoda</taxon>
        <taxon>Hexapoda</taxon>
        <taxon>Collembola</taxon>
        <taxon>Symphypleona</taxon>
        <taxon>Sminthuridae</taxon>
        <taxon>Allacma</taxon>
    </lineage>
</organism>
<protein>
    <submittedName>
        <fullName evidence="2">Uncharacterized protein</fullName>
    </submittedName>
</protein>
<keyword evidence="1" id="KW-0472">Membrane</keyword>
<proteinExistence type="predicted"/>
<evidence type="ECO:0000313" key="2">
    <source>
        <dbReference type="EMBL" id="CAG7817922.1"/>
    </source>
</evidence>
<keyword evidence="1" id="KW-1133">Transmembrane helix</keyword>
<dbReference type="AlphaFoldDB" id="A0A8J2KR99"/>
<evidence type="ECO:0000313" key="3">
    <source>
        <dbReference type="Proteomes" id="UP000708208"/>
    </source>
</evidence>
<dbReference type="EMBL" id="CAJVCH010407112">
    <property type="protein sequence ID" value="CAG7817922.1"/>
    <property type="molecule type" value="Genomic_DNA"/>
</dbReference>
<dbReference type="Proteomes" id="UP000708208">
    <property type="component" value="Unassembled WGS sequence"/>
</dbReference>
<reference evidence="2" key="1">
    <citation type="submission" date="2021-06" db="EMBL/GenBank/DDBJ databases">
        <authorList>
            <person name="Hodson N. C."/>
            <person name="Mongue J. A."/>
            <person name="Jaron S. K."/>
        </authorList>
    </citation>
    <scope>NUCLEOTIDE SEQUENCE</scope>
</reference>
<accession>A0A8J2KR99</accession>
<feature type="transmembrane region" description="Helical" evidence="1">
    <location>
        <begin position="12"/>
        <end position="39"/>
    </location>
</feature>
<evidence type="ECO:0000256" key="1">
    <source>
        <dbReference type="SAM" id="Phobius"/>
    </source>
</evidence>
<keyword evidence="1" id="KW-0812">Transmembrane</keyword>